<evidence type="ECO:0000256" key="2">
    <source>
        <dbReference type="ARBA" id="ARBA00023125"/>
    </source>
</evidence>
<keyword evidence="3" id="KW-0804">Transcription</keyword>
<dbReference type="InterPro" id="IPR002577">
    <property type="entry name" value="HTH_HxlR"/>
</dbReference>
<dbReference type="PROSITE" id="PS51118">
    <property type="entry name" value="HTH_HXLR"/>
    <property type="match status" value="1"/>
</dbReference>
<evidence type="ECO:0000259" key="4">
    <source>
        <dbReference type="PROSITE" id="PS51118"/>
    </source>
</evidence>
<organism evidence="5">
    <name type="scientific">Micromonospora carbonacea</name>
    <dbReference type="NCBI Taxonomy" id="47853"/>
    <lineage>
        <taxon>Bacteria</taxon>
        <taxon>Bacillati</taxon>
        <taxon>Actinomycetota</taxon>
        <taxon>Actinomycetes</taxon>
        <taxon>Micromonosporales</taxon>
        <taxon>Micromonosporaceae</taxon>
        <taxon>Micromonospora</taxon>
    </lineage>
</organism>
<protein>
    <submittedName>
        <fullName evidence="5">Helix-turn-helix transcriptional regulator</fullName>
    </submittedName>
</protein>
<keyword evidence="2" id="KW-0238">DNA-binding</keyword>
<proteinExistence type="predicted"/>
<evidence type="ECO:0000313" key="5">
    <source>
        <dbReference type="EMBL" id="QLJ98462.1"/>
    </source>
</evidence>
<dbReference type="EMBL" id="CP058905">
    <property type="protein sequence ID" value="QLJ98462.1"/>
    <property type="molecule type" value="Genomic_DNA"/>
</dbReference>
<keyword evidence="1" id="KW-0805">Transcription regulation</keyword>
<gene>
    <name evidence="5" type="ORF">HZU44_27970</name>
</gene>
<accession>A0A7D6CAC8</accession>
<name>A0A7D6CAC8_9ACTN</name>
<dbReference type="GO" id="GO:0003677">
    <property type="term" value="F:DNA binding"/>
    <property type="evidence" value="ECO:0007669"/>
    <property type="project" value="UniProtKB-KW"/>
</dbReference>
<dbReference type="InterPro" id="IPR036388">
    <property type="entry name" value="WH-like_DNA-bd_sf"/>
</dbReference>
<dbReference type="Gene3D" id="1.10.10.10">
    <property type="entry name" value="Winged helix-like DNA-binding domain superfamily/Winged helix DNA-binding domain"/>
    <property type="match status" value="1"/>
</dbReference>
<dbReference type="AlphaFoldDB" id="A0A7D6CAC8"/>
<dbReference type="InterPro" id="IPR036390">
    <property type="entry name" value="WH_DNA-bd_sf"/>
</dbReference>
<dbReference type="PANTHER" id="PTHR33204">
    <property type="entry name" value="TRANSCRIPTIONAL REGULATOR, MARR FAMILY"/>
    <property type="match status" value="1"/>
</dbReference>
<reference evidence="5" key="1">
    <citation type="submission" date="2020-08" db="EMBL/GenBank/DDBJ databases">
        <title>A bifunctional nitrone conjugated secondary metabolite targeting the ribosome.</title>
        <authorList>
            <person name="Limbrick E.M."/>
            <person name="Graf M."/>
            <person name="Derewacz D.K."/>
            <person name="Nguyen F."/>
            <person name="Spraggins J.M."/>
            <person name="Wieland M."/>
            <person name="Ynigez-Gutierrez A.E."/>
            <person name="Reisman B.J."/>
            <person name="Zinshteyn B."/>
            <person name="McCulloch K."/>
            <person name="Iverson T.M."/>
            <person name="Green R."/>
            <person name="Wilson D.N."/>
            <person name="Bachmann B.O."/>
        </authorList>
    </citation>
    <scope>NUCLEOTIDE SEQUENCE</scope>
    <source>
        <strain evidence="5">Africana</strain>
    </source>
</reference>
<evidence type="ECO:0000256" key="3">
    <source>
        <dbReference type="ARBA" id="ARBA00023163"/>
    </source>
</evidence>
<dbReference type="SUPFAM" id="SSF46785">
    <property type="entry name" value="Winged helix' DNA-binding domain"/>
    <property type="match status" value="1"/>
</dbReference>
<sequence length="132" mass="14271">MEVTLSSQQAPQGAETCDVREVLDVVSDKWSLYVVANLGGGPRRFTELKRAIDGVSQKMLTLTLRHLERDGLLTRTVHAVMPPNVTYELTPLGTALLHAAGPLIAWSTGNLAQIAAARAEYDRKTHAHAATA</sequence>
<evidence type="ECO:0000256" key="1">
    <source>
        <dbReference type="ARBA" id="ARBA00023015"/>
    </source>
</evidence>
<dbReference type="PANTHER" id="PTHR33204:SF39">
    <property type="entry name" value="TRANSCRIPTIONAL REGULATORY PROTEIN"/>
    <property type="match status" value="1"/>
</dbReference>
<dbReference type="Pfam" id="PF01638">
    <property type="entry name" value="HxlR"/>
    <property type="match status" value="1"/>
</dbReference>
<feature type="domain" description="HTH hxlR-type" evidence="4">
    <location>
        <begin position="17"/>
        <end position="115"/>
    </location>
</feature>